<dbReference type="Proteomes" id="UP000284621">
    <property type="component" value="Unassembled WGS sequence"/>
</dbReference>
<evidence type="ECO:0000313" key="19">
    <source>
        <dbReference type="Proteomes" id="UP000286561"/>
    </source>
</evidence>
<dbReference type="InterPro" id="IPR007197">
    <property type="entry name" value="rSAM"/>
</dbReference>
<dbReference type="InterPro" id="IPR058240">
    <property type="entry name" value="rSAM_sf"/>
</dbReference>
<evidence type="ECO:0000256" key="2">
    <source>
        <dbReference type="ARBA" id="ARBA00022691"/>
    </source>
</evidence>
<dbReference type="InterPro" id="IPR023868">
    <property type="entry name" value="7-CO-7-deazaGua_synth_put_Clo"/>
</dbReference>
<dbReference type="PANTHER" id="PTHR42836">
    <property type="entry name" value="7-CARBOXY-7-DEAZAGUANINE SYNTHASE"/>
    <property type="match status" value="1"/>
</dbReference>
<keyword evidence="3 8" id="KW-0479">Metal-binding</keyword>
<feature type="binding site" evidence="8">
    <location>
        <position position="28"/>
    </location>
    <ligand>
        <name>substrate</name>
    </ligand>
</feature>
<dbReference type="InterPro" id="IPR024924">
    <property type="entry name" value="7-CO-7-deazaguanine_synth-like"/>
</dbReference>
<organism evidence="11 16">
    <name type="scientific">Anaerobutyricum hallii</name>
    <dbReference type="NCBI Taxonomy" id="39488"/>
    <lineage>
        <taxon>Bacteria</taxon>
        <taxon>Bacillati</taxon>
        <taxon>Bacillota</taxon>
        <taxon>Clostridia</taxon>
        <taxon>Lachnospirales</taxon>
        <taxon>Lachnospiraceae</taxon>
        <taxon>Anaerobutyricum</taxon>
    </lineage>
</organism>
<comment type="catalytic activity">
    <reaction evidence="8">
        <text>6-carboxy-5,6,7,8-tetrahydropterin + H(+) = 7-carboxy-7-carbaguanine + NH4(+)</text>
        <dbReference type="Rhea" id="RHEA:27974"/>
        <dbReference type="ChEBI" id="CHEBI:15378"/>
        <dbReference type="ChEBI" id="CHEBI:28938"/>
        <dbReference type="ChEBI" id="CHEBI:61032"/>
        <dbReference type="ChEBI" id="CHEBI:61036"/>
        <dbReference type="EC" id="4.3.99.3"/>
    </reaction>
</comment>
<reference evidence="15 16" key="1">
    <citation type="submission" date="2015-09" db="EMBL/GenBank/DDBJ databases">
        <authorList>
            <consortium name="Pathogen Informatics"/>
        </authorList>
    </citation>
    <scope>NUCLEOTIDE SEQUENCE [LARGE SCALE GENOMIC DNA]</scope>
    <source>
        <strain evidence="11 16">2789STDY5834835</strain>
        <strain evidence="10 15">2789STDY5834966</strain>
    </source>
</reference>
<keyword evidence="2 8" id="KW-0949">S-adenosyl-L-methionine</keyword>
<evidence type="ECO:0000256" key="8">
    <source>
        <dbReference type="HAMAP-Rule" id="MF_00917"/>
    </source>
</evidence>
<comment type="similarity">
    <text evidence="8">Belongs to the radical SAM superfamily. 7-carboxy-7-deazaguanine synthase family.</text>
</comment>
<dbReference type="Proteomes" id="UP000286561">
    <property type="component" value="Unassembled WGS sequence"/>
</dbReference>
<evidence type="ECO:0000256" key="7">
    <source>
        <dbReference type="ARBA" id="ARBA00023239"/>
    </source>
</evidence>
<evidence type="ECO:0000313" key="17">
    <source>
        <dbReference type="Proteomes" id="UP000262524"/>
    </source>
</evidence>
<keyword evidence="8" id="KW-0671">Queuosine biosynthesis</keyword>
<dbReference type="EMBL" id="QSEP01000027">
    <property type="protein sequence ID" value="RGZ83553.1"/>
    <property type="molecule type" value="Genomic_DNA"/>
</dbReference>
<dbReference type="EC" id="4.3.99.3" evidence="8"/>
<dbReference type="GO" id="GO:1904047">
    <property type="term" value="F:S-adenosyl-L-methionine binding"/>
    <property type="evidence" value="ECO:0007669"/>
    <property type="project" value="UniProtKB-UniRule"/>
</dbReference>
<comment type="cofactor">
    <cofactor evidence="8">
        <name>S-adenosyl-L-methionine</name>
        <dbReference type="ChEBI" id="CHEBI:59789"/>
    </cofactor>
    <text evidence="8">Binds 1 S-adenosyl-L-methionine per subunit.</text>
</comment>
<dbReference type="GO" id="GO:0000287">
    <property type="term" value="F:magnesium ion binding"/>
    <property type="evidence" value="ECO:0007669"/>
    <property type="project" value="UniProtKB-UniRule"/>
</dbReference>
<comment type="cofactor">
    <cofactor evidence="8">
        <name>Mg(2+)</name>
        <dbReference type="ChEBI" id="CHEBI:18420"/>
    </cofactor>
</comment>
<dbReference type="PANTHER" id="PTHR42836:SF1">
    <property type="entry name" value="7-CARBOXY-7-DEAZAGUANINE SYNTHASE"/>
    <property type="match status" value="1"/>
</dbReference>
<dbReference type="SFLD" id="SFLDS00029">
    <property type="entry name" value="Radical_SAM"/>
    <property type="match status" value="1"/>
</dbReference>
<comment type="function">
    <text evidence="8">Catalyzes the complex heterocyclic radical-mediated conversion of 6-carboxy-5,6,7,8-tetrahydropterin (CPH4) to 7-carboxy-7-deazaguanine (CDG), a step common to the biosynthetic pathways of all 7-deazapurine-containing compounds.</text>
</comment>
<dbReference type="Proteomes" id="UP000262524">
    <property type="component" value="Unassembled WGS sequence"/>
</dbReference>
<dbReference type="EMBL" id="QSOE01000062">
    <property type="protein sequence ID" value="RGI85993.1"/>
    <property type="molecule type" value="Genomic_DNA"/>
</dbReference>
<feature type="binding site" evidence="8">
    <location>
        <position position="76"/>
    </location>
    <ligand>
        <name>S-adenosyl-L-methionine</name>
        <dbReference type="ChEBI" id="CHEBI:59789"/>
    </ligand>
</feature>
<evidence type="ECO:0000313" key="11">
    <source>
        <dbReference type="EMBL" id="CUO89620.1"/>
    </source>
</evidence>
<feature type="domain" description="Radical SAM core" evidence="9">
    <location>
        <begin position="19"/>
        <end position="216"/>
    </location>
</feature>
<dbReference type="EMBL" id="CYZL01000029">
    <property type="protein sequence ID" value="CUO89620.1"/>
    <property type="molecule type" value="Genomic_DNA"/>
</dbReference>
<dbReference type="SUPFAM" id="SSF102114">
    <property type="entry name" value="Radical SAM enzymes"/>
    <property type="match status" value="1"/>
</dbReference>
<dbReference type="RefSeq" id="WP_022170555.1">
    <property type="nucleotide sequence ID" value="NZ_BLYK01000088.1"/>
</dbReference>
<comment type="caution">
    <text evidence="8">Lacks conserved residue(s) required for the propagation of feature annotation.</text>
</comment>
<evidence type="ECO:0000313" key="10">
    <source>
        <dbReference type="EMBL" id="CUM88128.1"/>
    </source>
</evidence>
<dbReference type="GO" id="GO:0016840">
    <property type="term" value="F:carbon-nitrogen lyase activity"/>
    <property type="evidence" value="ECO:0007669"/>
    <property type="project" value="UniProtKB-UniRule"/>
</dbReference>
<dbReference type="PROSITE" id="PS51918">
    <property type="entry name" value="RADICAL_SAM"/>
    <property type="match status" value="1"/>
</dbReference>
<dbReference type="GO" id="GO:0051539">
    <property type="term" value="F:4 iron, 4 sulfur cluster binding"/>
    <property type="evidence" value="ECO:0007669"/>
    <property type="project" value="UniProtKB-UniRule"/>
</dbReference>
<keyword evidence="6 8" id="KW-0411">Iron-sulfur</keyword>
<feature type="binding site" evidence="8">
    <location>
        <begin position="38"/>
        <end position="40"/>
    </location>
    <ligand>
        <name>S-adenosyl-L-methionine</name>
        <dbReference type="ChEBI" id="CHEBI:59789"/>
    </ligand>
</feature>
<feature type="binding site" evidence="8">
    <location>
        <position position="32"/>
    </location>
    <ligand>
        <name>[4Fe-4S] cluster</name>
        <dbReference type="ChEBI" id="CHEBI:49883"/>
        <note>4Fe-4S-S-AdoMet</note>
    </ligand>
</feature>
<feature type="binding site" evidence="8">
    <location>
        <position position="41"/>
    </location>
    <ligand>
        <name>Mg(2+)</name>
        <dbReference type="ChEBI" id="CHEBI:18420"/>
    </ligand>
</feature>
<dbReference type="Gene3D" id="3.20.20.70">
    <property type="entry name" value="Aldolase class I"/>
    <property type="match status" value="1"/>
</dbReference>
<evidence type="ECO:0000313" key="18">
    <source>
        <dbReference type="Proteomes" id="UP000284621"/>
    </source>
</evidence>
<keyword evidence="7 8" id="KW-0456">Lyase</keyword>
<evidence type="ECO:0000313" key="14">
    <source>
        <dbReference type="EMBL" id="RHC64206.1"/>
    </source>
</evidence>
<evidence type="ECO:0000256" key="1">
    <source>
        <dbReference type="ARBA" id="ARBA00022485"/>
    </source>
</evidence>
<dbReference type="InterPro" id="IPR013785">
    <property type="entry name" value="Aldolase_TIM"/>
</dbReference>
<comment type="subunit">
    <text evidence="8">Homodimer.</text>
</comment>
<evidence type="ECO:0000313" key="12">
    <source>
        <dbReference type="EMBL" id="RGI85993.1"/>
    </source>
</evidence>
<accession>A0A174IXM9</accession>
<dbReference type="EMBL" id="QSID01000009">
    <property type="protein sequence ID" value="RHC64206.1"/>
    <property type="molecule type" value="Genomic_DNA"/>
</dbReference>
<dbReference type="PIRSF" id="PIRSF000370">
    <property type="entry name" value="QueE"/>
    <property type="match status" value="1"/>
</dbReference>
<dbReference type="Pfam" id="PF04055">
    <property type="entry name" value="Radical_SAM"/>
    <property type="match status" value="1"/>
</dbReference>
<gene>
    <name evidence="8 11" type="primary">queE</name>
    <name evidence="14" type="ORF">DW833_09100</name>
    <name evidence="13" type="ORF">DW972_06130</name>
    <name evidence="12" type="ORF">DXD91_09680</name>
    <name evidence="11" type="ORF">ERS852450_02617</name>
    <name evidence="10" type="ORF">ERS852578_00838</name>
</gene>
<keyword evidence="5 8" id="KW-0408">Iron</keyword>
<feature type="binding site" evidence="8">
    <location>
        <position position="74"/>
    </location>
    <ligand>
        <name>substrate</name>
    </ligand>
</feature>
<comment type="pathway">
    <text evidence="8">Purine metabolism; 7-cyano-7-deazaguanine biosynthesis.</text>
</comment>
<keyword evidence="1 8" id="KW-0004">4Fe-4S</keyword>
<evidence type="ECO:0000313" key="13">
    <source>
        <dbReference type="EMBL" id="RGZ83553.1"/>
    </source>
</evidence>
<feature type="binding site" evidence="8">
    <location>
        <begin position="13"/>
        <end position="15"/>
    </location>
    <ligand>
        <name>substrate</name>
    </ligand>
</feature>
<dbReference type="CDD" id="cd01335">
    <property type="entry name" value="Radical_SAM"/>
    <property type="match status" value="1"/>
</dbReference>
<sequence length="221" mass="24881">MITYPVVEKFVSINGEGQKAGEIAAFIRMRGCNLACNYCDTSWANTKDCPCEFLSAEELITWLKEHSIENVTLTGGEPLLTEEIAPLIEALGTAGFSVEIETNGSVSLNTFDTLAHRPAFTMDYKCPDSGMENAMNTDNFSLLIPKDTVKFVVSSISDLDKARKICIQYKVAEHCPIFLSPVFGRIEPKEIVEYMIEHHWNEARLQLQMHKFIWPPEQRGV</sequence>
<evidence type="ECO:0000256" key="4">
    <source>
        <dbReference type="ARBA" id="ARBA00022842"/>
    </source>
</evidence>
<dbReference type="OrthoDB" id="9792276at2"/>
<evidence type="ECO:0000256" key="3">
    <source>
        <dbReference type="ARBA" id="ARBA00022723"/>
    </source>
</evidence>
<dbReference type="EMBL" id="CYYC01000007">
    <property type="protein sequence ID" value="CUM88128.1"/>
    <property type="molecule type" value="Genomic_DNA"/>
</dbReference>
<dbReference type="GO" id="GO:0008616">
    <property type="term" value="P:tRNA queuosine(34) biosynthetic process"/>
    <property type="evidence" value="ECO:0007669"/>
    <property type="project" value="UniProtKB-UniRule"/>
</dbReference>
<proteinExistence type="inferred from homology"/>
<feature type="binding site" evidence="8">
    <location>
        <position position="36"/>
    </location>
    <ligand>
        <name>[4Fe-4S] cluster</name>
        <dbReference type="ChEBI" id="CHEBI:49883"/>
        <note>4Fe-4S-S-AdoMet</note>
    </ligand>
</feature>
<reference evidence="17 18" key="2">
    <citation type="submission" date="2018-08" db="EMBL/GenBank/DDBJ databases">
        <title>A genome reference for cultivated species of the human gut microbiota.</title>
        <authorList>
            <person name="Zou Y."/>
            <person name="Xue W."/>
            <person name="Luo G."/>
        </authorList>
    </citation>
    <scope>NUCLEOTIDE SEQUENCE [LARGE SCALE GENOMIC DNA]</scope>
    <source>
        <strain evidence="14 18">AM34-3LB</strain>
        <strain evidence="13 19">AM48-23BH</strain>
        <strain evidence="12 17">TM10-1AC</strain>
    </source>
</reference>
<dbReference type="Proteomes" id="UP000095679">
    <property type="component" value="Unassembled WGS sequence"/>
</dbReference>
<protein>
    <recommendedName>
        <fullName evidence="8">7-carboxy-7-deazaguanine synthase</fullName>
        <shortName evidence="8">CDG synthase</shortName>
        <ecNumber evidence="8">4.3.99.3</ecNumber>
    </recommendedName>
    <alternativeName>
        <fullName evidence="8">Queuosine biosynthesis protein QueE</fullName>
    </alternativeName>
</protein>
<dbReference type="Proteomes" id="UP000095390">
    <property type="component" value="Unassembled WGS sequence"/>
</dbReference>
<evidence type="ECO:0000256" key="5">
    <source>
        <dbReference type="ARBA" id="ARBA00023004"/>
    </source>
</evidence>
<dbReference type="UniPathway" id="UPA00391"/>
<dbReference type="AlphaFoldDB" id="A0A174IXM9"/>
<keyword evidence="4 8" id="KW-0460">Magnesium</keyword>
<feature type="binding site" evidence="8">
    <location>
        <position position="39"/>
    </location>
    <ligand>
        <name>[4Fe-4S] cluster</name>
        <dbReference type="ChEBI" id="CHEBI:49883"/>
        <note>4Fe-4S-S-AdoMet</note>
    </ligand>
</feature>
<evidence type="ECO:0000259" key="9">
    <source>
        <dbReference type="PROSITE" id="PS51918"/>
    </source>
</evidence>
<evidence type="ECO:0000256" key="6">
    <source>
        <dbReference type="ARBA" id="ARBA00023014"/>
    </source>
</evidence>
<evidence type="ECO:0000313" key="15">
    <source>
        <dbReference type="Proteomes" id="UP000095390"/>
    </source>
</evidence>
<evidence type="ECO:0000313" key="16">
    <source>
        <dbReference type="Proteomes" id="UP000095679"/>
    </source>
</evidence>
<dbReference type="HAMAP" id="MF_00917">
    <property type="entry name" value="QueE"/>
    <property type="match status" value="1"/>
</dbReference>
<name>A0A174IXM9_9FIRM</name>
<dbReference type="NCBIfam" id="TIGR03963">
    <property type="entry name" value="rSAM_QueE_Clost"/>
    <property type="match status" value="1"/>
</dbReference>
<keyword evidence="18" id="KW-1185">Reference proteome</keyword>
<comment type="cofactor">
    <cofactor evidence="8">
        <name>[4Fe-4S] cluster</name>
        <dbReference type="ChEBI" id="CHEBI:49883"/>
    </cofactor>
    <text evidence="8">Binds 1 [4Fe-4S] cluster. The cluster is coordinated with 3 cysteines and an exchangeable S-adenosyl-L-methionine.</text>
</comment>